<feature type="region of interest" description="Disordered" evidence="1">
    <location>
        <begin position="329"/>
        <end position="355"/>
    </location>
</feature>
<evidence type="ECO:0000256" key="1">
    <source>
        <dbReference type="SAM" id="MobiDB-lite"/>
    </source>
</evidence>
<feature type="compositionally biased region" description="Basic and acidic residues" evidence="1">
    <location>
        <begin position="344"/>
        <end position="355"/>
    </location>
</feature>
<evidence type="ECO:0000259" key="2">
    <source>
        <dbReference type="Pfam" id="PF15072"/>
    </source>
</evidence>
<dbReference type="PANTHER" id="PTHR14523:SF1">
    <property type="entry name" value="HOMOLOGOUS RECOMBINATION OB-FOLD PROTEIN"/>
    <property type="match status" value="1"/>
</dbReference>
<evidence type="ECO:0000313" key="3">
    <source>
        <dbReference type="EMBL" id="KAJ8421260.1"/>
    </source>
</evidence>
<dbReference type="InterPro" id="IPR058570">
    <property type="entry name" value="HROB_OB"/>
</dbReference>
<evidence type="ECO:0000313" key="4">
    <source>
        <dbReference type="Proteomes" id="UP001153076"/>
    </source>
</evidence>
<feature type="domain" description="Homologous recombination OB-fold protein OB-fold" evidence="2">
    <location>
        <begin position="145"/>
        <end position="225"/>
    </location>
</feature>
<dbReference type="OrthoDB" id="550780at2759"/>
<gene>
    <name evidence="3" type="ORF">Cgig2_033945</name>
</gene>
<feature type="compositionally biased region" description="Polar residues" evidence="1">
    <location>
        <begin position="468"/>
        <end position="480"/>
    </location>
</feature>
<feature type="region of interest" description="Disordered" evidence="1">
    <location>
        <begin position="402"/>
        <end position="422"/>
    </location>
</feature>
<dbReference type="EMBL" id="JAKOGI010002829">
    <property type="protein sequence ID" value="KAJ8421260.1"/>
    <property type="molecule type" value="Genomic_DNA"/>
</dbReference>
<dbReference type="Proteomes" id="UP001153076">
    <property type="component" value="Unassembled WGS sequence"/>
</dbReference>
<dbReference type="InterPro" id="IPR028045">
    <property type="entry name" value="HROB"/>
</dbReference>
<feature type="compositionally biased region" description="Low complexity" evidence="1">
    <location>
        <begin position="15"/>
        <end position="30"/>
    </location>
</feature>
<dbReference type="AlphaFoldDB" id="A0A9Q1GLI8"/>
<feature type="compositionally biased region" description="Low complexity" evidence="1">
    <location>
        <begin position="40"/>
        <end position="52"/>
    </location>
</feature>
<feature type="region of interest" description="Disordered" evidence="1">
    <location>
        <begin position="1"/>
        <end position="76"/>
    </location>
</feature>
<feature type="compositionally biased region" description="Basic and acidic residues" evidence="1">
    <location>
        <begin position="454"/>
        <end position="467"/>
    </location>
</feature>
<dbReference type="GO" id="GO:0000725">
    <property type="term" value="P:recombinational repair"/>
    <property type="evidence" value="ECO:0007669"/>
    <property type="project" value="InterPro"/>
</dbReference>
<reference evidence="3" key="1">
    <citation type="submission" date="2022-04" db="EMBL/GenBank/DDBJ databases">
        <title>Carnegiea gigantea Genome sequencing and assembly v2.</title>
        <authorList>
            <person name="Copetti D."/>
            <person name="Sanderson M.J."/>
            <person name="Burquez A."/>
            <person name="Wojciechowski M.F."/>
        </authorList>
    </citation>
    <scope>NUCLEOTIDE SEQUENCE</scope>
    <source>
        <strain evidence="3">SGP5-SGP5p</strain>
        <tissue evidence="3">Aerial part</tissue>
    </source>
</reference>
<sequence>MGEPWAALDLDDSDISSSSSFSILRRCSLQPPHPAPSSPPSQFQSPRHSPSSLLPPPPPQPQQQQPSVSRSSIPGPAGAIQAAMHRTNRLTFPRHAEASEISTQEYIRRVEEDDGEEFSRNPWVFALDILRGDGLICFSKIRLLIVVAIVKSCKPNGLGDMMVTLKDPTDTFDASVHKKVLSTGERGNSITVGSVLVLEKVVAFYSSCASCYLNITRSNVVKVITVDCAVQSFSEANGRPSDLEIPEKTSGLAHRRPEEHFGDDQPSYISKGKTVAEELMGKENSSQAVSLISSRQIENAANKISKDPIHIDLVDSGLKSLGWFSKFRDESRRSTQPGPSIGEGLDRNHEDLDSPKKFRQVRDFSSAPIRTECLDSRHAWRANGAKMGSLLRDSNCSTSMADRPDVHVDSPAGASSRANNLDGLDISRANDVKEQKHGDTIASPYIIKKLASQEIHKPNDPQKRRQPPESTNVIMDSTQDQEADIAKKQKLAFISRTSVQGWTDEQLGMLDMDED</sequence>
<organism evidence="3 4">
    <name type="scientific">Carnegiea gigantea</name>
    <dbReference type="NCBI Taxonomy" id="171969"/>
    <lineage>
        <taxon>Eukaryota</taxon>
        <taxon>Viridiplantae</taxon>
        <taxon>Streptophyta</taxon>
        <taxon>Embryophyta</taxon>
        <taxon>Tracheophyta</taxon>
        <taxon>Spermatophyta</taxon>
        <taxon>Magnoliopsida</taxon>
        <taxon>eudicotyledons</taxon>
        <taxon>Gunneridae</taxon>
        <taxon>Pentapetalae</taxon>
        <taxon>Caryophyllales</taxon>
        <taxon>Cactineae</taxon>
        <taxon>Cactaceae</taxon>
        <taxon>Cactoideae</taxon>
        <taxon>Echinocereeae</taxon>
        <taxon>Carnegiea</taxon>
    </lineage>
</organism>
<name>A0A9Q1GLI8_9CARY</name>
<protein>
    <recommendedName>
        <fullName evidence="2">Homologous recombination OB-fold protein OB-fold domain-containing protein</fullName>
    </recommendedName>
</protein>
<accession>A0A9Q1GLI8</accession>
<dbReference type="Pfam" id="PF15072">
    <property type="entry name" value="HROB"/>
    <property type="match status" value="1"/>
</dbReference>
<keyword evidence="4" id="KW-1185">Reference proteome</keyword>
<comment type="caution">
    <text evidence="3">The sequence shown here is derived from an EMBL/GenBank/DDBJ whole genome shotgun (WGS) entry which is preliminary data.</text>
</comment>
<feature type="region of interest" description="Disordered" evidence="1">
    <location>
        <begin position="451"/>
        <end position="482"/>
    </location>
</feature>
<dbReference type="PANTHER" id="PTHR14523">
    <property type="entry name" value="UNCHARACTERIZED PROTEIN C17ORF53 HOMOLOG"/>
    <property type="match status" value="1"/>
</dbReference>
<proteinExistence type="predicted"/>
<feature type="compositionally biased region" description="Low complexity" evidence="1">
    <location>
        <begin position="62"/>
        <end position="72"/>
    </location>
</feature>